<comment type="function">
    <text evidence="6">The RuvA-RuvB-RuvC complex processes Holliday junction (HJ) DNA during genetic recombination and DNA repair, while the RuvA-RuvB complex plays an important role in the rescue of blocked DNA replication forks via replication fork reversal (RFR). RuvA specifically binds to HJ cruciform DNA, conferring on it an open structure. The RuvB hexamer acts as an ATP-dependent pump, pulling dsDNA into and through the RuvAB complex. HJ branch migration allows RuvC to scan DNA until it finds its consensus sequence, where it cleaves and resolves the cruciform DNA.</text>
</comment>
<dbReference type="Gene3D" id="1.10.150.20">
    <property type="entry name" value="5' to 3' exonuclease, C-terminal subdomain"/>
    <property type="match status" value="1"/>
</dbReference>
<dbReference type="SUPFAM" id="SSF47781">
    <property type="entry name" value="RuvA domain 2-like"/>
    <property type="match status" value="1"/>
</dbReference>
<comment type="subunit">
    <text evidence="6">Homotetramer. Forms an RuvA(8)-RuvB(12)-Holliday junction (HJ) complex. HJ DNA is sandwiched between 2 RuvA tetramers; dsDNA enters through RuvA and exits via RuvB. An RuvB hexamer assembles on each DNA strand where it exits the tetramer. Each RuvB hexamer is contacted by two RuvA subunits (via domain III) on 2 adjacent RuvB subunits; this complex drives branch migration. In the full resolvosome a probable DNA-RuvA(4)-RuvB(12)-RuvC(2) complex forms which resolves the HJ.</text>
</comment>
<dbReference type="GO" id="GO:0006310">
    <property type="term" value="P:DNA recombination"/>
    <property type="evidence" value="ECO:0007669"/>
    <property type="project" value="UniProtKB-UniRule"/>
</dbReference>
<feature type="domain" description="Helix-hairpin-helix DNA-binding motif class 1" evidence="7">
    <location>
        <begin position="106"/>
        <end position="125"/>
    </location>
</feature>
<dbReference type="GO" id="GO:0048476">
    <property type="term" value="C:Holliday junction resolvase complex"/>
    <property type="evidence" value="ECO:0007669"/>
    <property type="project" value="UniProtKB-UniRule"/>
</dbReference>
<evidence type="ECO:0000256" key="6">
    <source>
        <dbReference type="HAMAP-Rule" id="MF_00031"/>
    </source>
</evidence>
<feature type="domain" description="Helix-hairpin-helix DNA-binding motif class 1" evidence="7">
    <location>
        <begin position="71"/>
        <end position="90"/>
    </location>
</feature>
<dbReference type="InterPro" id="IPR012340">
    <property type="entry name" value="NA-bd_OB-fold"/>
</dbReference>
<keyword evidence="4 6" id="KW-0233">DNA recombination</keyword>
<evidence type="ECO:0000256" key="3">
    <source>
        <dbReference type="ARBA" id="ARBA00023125"/>
    </source>
</evidence>
<evidence type="ECO:0000256" key="1">
    <source>
        <dbReference type="ARBA" id="ARBA00022490"/>
    </source>
</evidence>
<dbReference type="InterPro" id="IPR011114">
    <property type="entry name" value="RuvA_C"/>
</dbReference>
<evidence type="ECO:0000256" key="4">
    <source>
        <dbReference type="ARBA" id="ARBA00023172"/>
    </source>
</evidence>
<keyword evidence="1 6" id="KW-0963">Cytoplasm</keyword>
<dbReference type="HAMAP" id="MF_00031">
    <property type="entry name" value="DNA_HJ_migration_RuvA"/>
    <property type="match status" value="1"/>
</dbReference>
<dbReference type="Pfam" id="PF01330">
    <property type="entry name" value="RuvA_N"/>
    <property type="match status" value="1"/>
</dbReference>
<dbReference type="EMBL" id="KT982367">
    <property type="protein sequence ID" value="AOR51277.1"/>
    <property type="molecule type" value="Genomic_DNA"/>
</dbReference>
<keyword evidence="8" id="KW-0547">Nucleotide-binding</keyword>
<dbReference type="Pfam" id="PF14520">
    <property type="entry name" value="HHH_5"/>
    <property type="match status" value="1"/>
</dbReference>
<protein>
    <recommendedName>
        <fullName evidence="6">Holliday junction branch migration complex subunit RuvA</fullName>
    </recommendedName>
</protein>
<evidence type="ECO:0000259" key="7">
    <source>
        <dbReference type="SMART" id="SM00278"/>
    </source>
</evidence>
<dbReference type="InterPro" id="IPR013849">
    <property type="entry name" value="DNA_helicase_Holl-junc_RuvA_I"/>
</dbReference>
<keyword evidence="5 6" id="KW-0234">DNA repair</keyword>
<comment type="similarity">
    <text evidence="6">Belongs to the RuvA family.</text>
</comment>
<keyword evidence="8" id="KW-0067">ATP-binding</keyword>
<sequence length="187" mass="20210">MIVGLIGSIETKEPTKLHLEVNGVIYEVFISLHTYSSLNSEKVKIHVSHIIREDAQQLYGFAHKSEKTLFEGMLKINGIGPKAALAICSTFTPEQFAGIISSKDVNALKKVPGIGPKSAARIMVELAGFDAVLLQGDAFTTSASSEALMALETLGFKKEQIVTALSRCNGTDTSTLVKEALKQLQKF</sequence>
<keyword evidence="8" id="KW-0347">Helicase</keyword>
<dbReference type="GO" id="GO:0006281">
    <property type="term" value="P:DNA repair"/>
    <property type="evidence" value="ECO:0007669"/>
    <property type="project" value="UniProtKB-UniRule"/>
</dbReference>
<dbReference type="Pfam" id="PF07499">
    <property type="entry name" value="RuvA_C"/>
    <property type="match status" value="1"/>
</dbReference>
<comment type="subcellular location">
    <subcellularLocation>
        <location evidence="6">Cytoplasm</location>
    </subcellularLocation>
</comment>
<keyword evidence="2 6" id="KW-0227">DNA damage</keyword>
<dbReference type="GO" id="GO:0005524">
    <property type="term" value="F:ATP binding"/>
    <property type="evidence" value="ECO:0007669"/>
    <property type="project" value="InterPro"/>
</dbReference>
<dbReference type="GO" id="GO:0000400">
    <property type="term" value="F:four-way junction DNA binding"/>
    <property type="evidence" value="ECO:0007669"/>
    <property type="project" value="UniProtKB-UniRule"/>
</dbReference>
<dbReference type="Gene3D" id="2.40.50.140">
    <property type="entry name" value="Nucleic acid-binding proteins"/>
    <property type="match status" value="1"/>
</dbReference>
<dbReference type="InterPro" id="IPR000085">
    <property type="entry name" value="RuvA"/>
</dbReference>
<dbReference type="InterPro" id="IPR003583">
    <property type="entry name" value="Hlx-hairpin-Hlx_DNA-bd_motif"/>
</dbReference>
<reference evidence="8" key="1">
    <citation type="journal article" date="2016" name="Sci. Rep.">
        <title>Triclosan Resistome from Metagenome Reveals Diverse Enoyl Acyl Carrier Protein Reductases and Selective Enrichment of Triclosan Resistance Genes.</title>
        <authorList>
            <person name="Khan R."/>
            <person name="Kong H.G."/>
            <person name="Jung Y.H."/>
            <person name="Choi J."/>
            <person name="Baek K.Y."/>
            <person name="Hwang E.C."/>
            <person name="Lee S.W."/>
        </authorList>
    </citation>
    <scope>NUCLEOTIDE SEQUENCE</scope>
</reference>
<dbReference type="GO" id="GO:0005737">
    <property type="term" value="C:cytoplasm"/>
    <property type="evidence" value="ECO:0007669"/>
    <property type="project" value="UniProtKB-SubCell"/>
</dbReference>
<organism evidence="8">
    <name type="scientific">uncultured bacterium pBF1</name>
    <dbReference type="NCBI Taxonomy" id="1781162"/>
    <lineage>
        <taxon>Bacteria</taxon>
        <taxon>environmental samples</taxon>
    </lineage>
</organism>
<proteinExistence type="inferred from homology"/>
<name>A0A1C9U563_9BACT</name>
<evidence type="ECO:0000256" key="5">
    <source>
        <dbReference type="ARBA" id="ARBA00023204"/>
    </source>
</evidence>
<dbReference type="AlphaFoldDB" id="A0A1C9U563"/>
<dbReference type="GO" id="GO:0009379">
    <property type="term" value="C:Holliday junction helicase complex"/>
    <property type="evidence" value="ECO:0007669"/>
    <property type="project" value="InterPro"/>
</dbReference>
<keyword evidence="3 6" id="KW-0238">DNA-binding</keyword>
<evidence type="ECO:0000313" key="8">
    <source>
        <dbReference type="EMBL" id="AOR51277.1"/>
    </source>
</evidence>
<gene>
    <name evidence="6" type="primary">ruvA</name>
</gene>
<dbReference type="SUPFAM" id="SSF46929">
    <property type="entry name" value="DNA helicase RuvA subunit, C-terminal domain"/>
    <property type="match status" value="1"/>
</dbReference>
<dbReference type="SUPFAM" id="SSF50249">
    <property type="entry name" value="Nucleic acid-binding proteins"/>
    <property type="match status" value="1"/>
</dbReference>
<evidence type="ECO:0000256" key="2">
    <source>
        <dbReference type="ARBA" id="ARBA00022763"/>
    </source>
</evidence>
<dbReference type="NCBIfam" id="TIGR00084">
    <property type="entry name" value="ruvA"/>
    <property type="match status" value="1"/>
</dbReference>
<dbReference type="SMART" id="SM00278">
    <property type="entry name" value="HhH1"/>
    <property type="match status" value="2"/>
</dbReference>
<accession>A0A1C9U563</accession>
<comment type="domain">
    <text evidence="6">Has three domains with a flexible linker between the domains II and III and assumes an 'L' shape. Domain III is highly mobile and contacts RuvB.</text>
</comment>
<comment type="caution">
    <text evidence="6">Lacks conserved residue(s) required for the propagation of feature annotation.</text>
</comment>
<dbReference type="InterPro" id="IPR036267">
    <property type="entry name" value="RuvA_C_sf"/>
</dbReference>
<dbReference type="InterPro" id="IPR010994">
    <property type="entry name" value="RuvA_2-like"/>
</dbReference>
<dbReference type="CDD" id="cd14332">
    <property type="entry name" value="UBA_RuvA_C"/>
    <property type="match status" value="1"/>
</dbReference>
<dbReference type="GO" id="GO:0009378">
    <property type="term" value="F:four-way junction helicase activity"/>
    <property type="evidence" value="ECO:0007669"/>
    <property type="project" value="InterPro"/>
</dbReference>
<keyword evidence="8" id="KW-0378">Hydrolase</keyword>
<feature type="region of interest" description="Domain III" evidence="6">
    <location>
        <begin position="145"/>
        <end position="187"/>
    </location>
</feature>
<dbReference type="Gene3D" id="1.10.8.10">
    <property type="entry name" value="DNA helicase RuvA subunit, C-terminal domain"/>
    <property type="match status" value="1"/>
</dbReference>